<name>A0A1X6WS10_9ENTE</name>
<comment type="subcellular location">
    <subcellularLocation>
        <location evidence="1">Membrane</location>
        <topology evidence="1">Multi-pass membrane protein</topology>
    </subcellularLocation>
</comment>
<feature type="transmembrane region" description="Helical" evidence="8">
    <location>
        <begin position="481"/>
        <end position="502"/>
    </location>
</feature>
<dbReference type="OrthoDB" id="9803814at2"/>
<keyword evidence="6" id="KW-0406">Ion transport</keyword>
<gene>
    <name evidence="9" type="ORF">FM121_13200</name>
</gene>
<accession>A0A1X6WS10</accession>
<dbReference type="Gene3D" id="3.30.70.2170">
    <property type="match status" value="1"/>
</dbReference>
<dbReference type="RefSeq" id="WP_086952664.1">
    <property type="nucleotide sequence ID" value="NZ_FWFD01000018.1"/>
</dbReference>
<feature type="transmembrane region" description="Helical" evidence="8">
    <location>
        <begin position="405"/>
        <end position="426"/>
    </location>
</feature>
<sequence>MAISKMEKVTIISPKCEEEKILRIMQDLQNIEIVDSVNELNNQYQTRQFDVVNLEQNRQKEDELNQLQNRIQKVLSYLSVHISKAPELLNEVQTFSEFEEEIDFESIQGLLNQVNDWQEKEKVITDEMAEVRVEIENLRQWQYLTVNPNETKDSKYLRSVLVDFSLTVKEKLLEKVEEFSTLFEVVYESQSRQYAFIVFLEKDEEQLKELVSTYGLNVLDYSHDQAPKKIFESLENRLVTLNKEKEAIIKQVSTQHELINPLKMAEESVLAEIDRNHVKEKLADYKDLTIIRGWIESDRAESFEENIKVKLASNIPVLVTFDETKQTEDVPTALKNNKLVKPFESLTEMYSLPKYGELDPTPLLTPFYMVFFGMMVADLGYGLLMLVGTFVLSKKKTLRRSARNFINLFKILSVPVMMWGLIYGSFFGLSLPFHVLSATEDMNSILILSVCFGMIQLLVGLLINGIQLVKKKDYLKSVSESFAWQGILIGAVLLVLGNIVLQNEGLKNAGLILFVISGVLIILIPMITSKSKGKGLVQGMYSFYGITGYIGDLVSYTRLMALGISGGSIAGAFNMLVGFMPPVARFTVGVALIIVLHALNIFLSLLSAYVHGARLQYVEYFGKFFQGGGRKFSPFKPKEKHIDFKVDK</sequence>
<dbReference type="GO" id="GO:0016787">
    <property type="term" value="F:hydrolase activity"/>
    <property type="evidence" value="ECO:0007669"/>
    <property type="project" value="UniProtKB-KW"/>
</dbReference>
<dbReference type="Gene3D" id="1.20.1460.20">
    <property type="match status" value="1"/>
</dbReference>
<evidence type="ECO:0000256" key="2">
    <source>
        <dbReference type="ARBA" id="ARBA00009904"/>
    </source>
</evidence>
<dbReference type="PANTHER" id="PTHR11629">
    <property type="entry name" value="VACUOLAR PROTON ATPASES"/>
    <property type="match status" value="1"/>
</dbReference>
<dbReference type="GO" id="GO:0016471">
    <property type="term" value="C:vacuolar proton-transporting V-type ATPase complex"/>
    <property type="evidence" value="ECO:0007669"/>
    <property type="project" value="TreeGrafter"/>
</dbReference>
<feature type="transmembrane region" description="Helical" evidence="8">
    <location>
        <begin position="367"/>
        <end position="393"/>
    </location>
</feature>
<evidence type="ECO:0000256" key="7">
    <source>
        <dbReference type="ARBA" id="ARBA00023136"/>
    </source>
</evidence>
<feature type="transmembrane region" description="Helical" evidence="8">
    <location>
        <begin position="508"/>
        <end position="527"/>
    </location>
</feature>
<dbReference type="GO" id="GO:0051117">
    <property type="term" value="F:ATPase binding"/>
    <property type="evidence" value="ECO:0007669"/>
    <property type="project" value="TreeGrafter"/>
</dbReference>
<evidence type="ECO:0000256" key="1">
    <source>
        <dbReference type="ARBA" id="ARBA00004141"/>
    </source>
</evidence>
<protein>
    <submittedName>
        <fullName evidence="9">V-type ATP synthase subunit I</fullName>
        <ecNumber evidence="9">3.6.3.14</ecNumber>
    </submittedName>
</protein>
<comment type="similarity">
    <text evidence="2">Belongs to the V-ATPase 116 kDa subunit family.</text>
</comment>
<feature type="transmembrane region" description="Helical" evidence="8">
    <location>
        <begin position="586"/>
        <end position="610"/>
    </location>
</feature>
<evidence type="ECO:0000313" key="10">
    <source>
        <dbReference type="Proteomes" id="UP000195918"/>
    </source>
</evidence>
<keyword evidence="5 8" id="KW-1133">Transmembrane helix</keyword>
<dbReference type="GO" id="GO:0007035">
    <property type="term" value="P:vacuolar acidification"/>
    <property type="evidence" value="ECO:0007669"/>
    <property type="project" value="TreeGrafter"/>
</dbReference>
<evidence type="ECO:0000256" key="4">
    <source>
        <dbReference type="ARBA" id="ARBA00022692"/>
    </source>
</evidence>
<dbReference type="Gene3D" id="3.30.70.2750">
    <property type="match status" value="1"/>
</dbReference>
<dbReference type="AlphaFoldDB" id="A0A1X6WS10"/>
<keyword evidence="10" id="KW-1185">Reference proteome</keyword>
<dbReference type="PANTHER" id="PTHR11629:SF63">
    <property type="entry name" value="V-TYPE PROTON ATPASE SUBUNIT A"/>
    <property type="match status" value="1"/>
</dbReference>
<dbReference type="GO" id="GO:0033179">
    <property type="term" value="C:proton-transporting V-type ATPase, V0 domain"/>
    <property type="evidence" value="ECO:0007669"/>
    <property type="project" value="InterPro"/>
</dbReference>
<feature type="transmembrane region" description="Helical" evidence="8">
    <location>
        <begin position="446"/>
        <end position="469"/>
    </location>
</feature>
<dbReference type="InterPro" id="IPR002490">
    <property type="entry name" value="V-ATPase_116kDa_su"/>
</dbReference>
<proteinExistence type="inferred from homology"/>
<dbReference type="EC" id="3.6.3.14" evidence="9"/>
<dbReference type="GO" id="GO:0046961">
    <property type="term" value="F:proton-transporting ATPase activity, rotational mechanism"/>
    <property type="evidence" value="ECO:0007669"/>
    <property type="project" value="InterPro"/>
</dbReference>
<evidence type="ECO:0000256" key="5">
    <source>
        <dbReference type="ARBA" id="ARBA00022989"/>
    </source>
</evidence>
<dbReference type="Proteomes" id="UP000195918">
    <property type="component" value="Unassembled WGS sequence"/>
</dbReference>
<reference evidence="10" key="1">
    <citation type="submission" date="2017-02" db="EMBL/GenBank/DDBJ databases">
        <authorList>
            <person name="Dridi B."/>
        </authorList>
    </citation>
    <scope>NUCLEOTIDE SEQUENCE [LARGE SCALE GENOMIC DNA]</scope>
    <source>
        <strain evidence="10">bH819</strain>
    </source>
</reference>
<keyword evidence="3" id="KW-0813">Transport</keyword>
<organism evidence="9 10">
    <name type="scientific">Vagococcus fluvialis bH819</name>
    <dbReference type="NCBI Taxonomy" id="1255619"/>
    <lineage>
        <taxon>Bacteria</taxon>
        <taxon>Bacillati</taxon>
        <taxon>Bacillota</taxon>
        <taxon>Bacilli</taxon>
        <taxon>Lactobacillales</taxon>
        <taxon>Enterococcaceae</taxon>
        <taxon>Vagococcus</taxon>
    </lineage>
</organism>
<evidence type="ECO:0000256" key="8">
    <source>
        <dbReference type="SAM" id="Phobius"/>
    </source>
</evidence>
<feature type="transmembrane region" description="Helical" evidence="8">
    <location>
        <begin position="559"/>
        <end position="580"/>
    </location>
</feature>
<evidence type="ECO:0000256" key="3">
    <source>
        <dbReference type="ARBA" id="ARBA00022448"/>
    </source>
</evidence>
<evidence type="ECO:0000313" key="9">
    <source>
        <dbReference type="EMBL" id="SLM87048.1"/>
    </source>
</evidence>
<keyword evidence="7 8" id="KW-0472">Membrane</keyword>
<dbReference type="EMBL" id="FWFD01000018">
    <property type="protein sequence ID" value="SLM87048.1"/>
    <property type="molecule type" value="Genomic_DNA"/>
</dbReference>
<keyword evidence="4 8" id="KW-0812">Transmembrane</keyword>
<dbReference type="Pfam" id="PF01496">
    <property type="entry name" value="V_ATPase_I"/>
    <property type="match status" value="1"/>
</dbReference>
<keyword evidence="9" id="KW-0378">Hydrolase</keyword>
<evidence type="ECO:0000256" key="6">
    <source>
        <dbReference type="ARBA" id="ARBA00023065"/>
    </source>
</evidence>